<reference evidence="2" key="1">
    <citation type="submission" date="2017-08" db="EMBL/GenBank/DDBJ databases">
        <title>Haloferax marisrubri sp. nov., isolated from the Discovery deep brine-seawater interface in the Red Sea.</title>
        <authorList>
            <person name="Zhang G."/>
            <person name="Stingl U."/>
        </authorList>
    </citation>
    <scope>NUCLEOTIDE SEQUENCE [LARGE SCALE GENOMIC DNA]</scope>
    <source>
        <strain evidence="2">SB3</strain>
    </source>
</reference>
<keyword evidence="1" id="KW-0812">Transmembrane</keyword>
<sequence length="481" mass="50161">MSRRALPVALLVVVVLAGLPAPTLGAQATAYIDDVSVSPTQPTPGERFIISTVVQNAQDSPENLQVTDVYVRTASGSNDLARAEDLGTIPPGSDLQIPLSVRLADAGTYDLRVTVVGRSDGQVQRLQYPVVVRVREGGPQVTVEVGDAVIGTETPVRVTVSNGEDEVARNLRLSVSAEDATVRNDTRVVARLDSGQAQTFRFDVTPDATDSEVAATLRYTTADGNARTTTTTAPLVAEELRENVRLGATLGSGARPSVVVDVTNLGNAPLEDLVLSLRDGDSTVVGTPVGTVAAESTRTVRLNVSSVDRATLDVVADYETGGRDGAATTTIDYVAAPGRISLTGVDVEREDGKIHISGSASNVGLSDAQSVVVRVVPTDGVVPERPYKEYFVGSVPASDFASFDLYATVDDGVTTVPVEVTYLADGREQTVETTVDVSDLSQPTDSNDGGGGGLGTALLLVGGLVALLVVVGVGIYAYRRR</sequence>
<organism evidence="2 3">
    <name type="scientific">Haloferax marisrubri</name>
    <dbReference type="NCBI Taxonomy" id="1544719"/>
    <lineage>
        <taxon>Archaea</taxon>
        <taxon>Methanobacteriati</taxon>
        <taxon>Methanobacteriota</taxon>
        <taxon>Stenosarchaea group</taxon>
        <taxon>Halobacteria</taxon>
        <taxon>Halobacteriales</taxon>
        <taxon>Haloferacaceae</taxon>
        <taxon>Haloferax</taxon>
    </lineage>
</organism>
<dbReference type="PANTHER" id="PTHR35902:SF6">
    <property type="entry name" value="CONSERVED WITHIN P. AEROPHILUM"/>
    <property type="match status" value="1"/>
</dbReference>
<accession>A0A2P4NWK3</accession>
<comment type="caution">
    <text evidence="2">The sequence shown here is derived from an EMBL/GenBank/DDBJ whole genome shotgun (WGS) entry which is preliminary data.</text>
</comment>
<gene>
    <name evidence="2" type="ORF">AUR65_001075</name>
</gene>
<keyword evidence="1" id="KW-1133">Transmembrane helix</keyword>
<dbReference type="PANTHER" id="PTHR35902">
    <property type="entry name" value="S-LAYER DOMAIN-LIKE PROTEIN-RELATED"/>
    <property type="match status" value="1"/>
</dbReference>
<evidence type="ECO:0008006" key="4">
    <source>
        <dbReference type="Google" id="ProtNLM"/>
    </source>
</evidence>
<dbReference type="Proteomes" id="UP000053621">
    <property type="component" value="Unassembled WGS sequence"/>
</dbReference>
<protein>
    <recommendedName>
        <fullName evidence="4">CARDB domain-containing protein</fullName>
    </recommendedName>
</protein>
<feature type="transmembrane region" description="Helical" evidence="1">
    <location>
        <begin position="457"/>
        <end position="478"/>
    </location>
</feature>
<dbReference type="AlphaFoldDB" id="A0A2P4NWK3"/>
<evidence type="ECO:0000313" key="2">
    <source>
        <dbReference type="EMBL" id="POG57494.1"/>
    </source>
</evidence>
<keyword evidence="1" id="KW-0472">Membrane</keyword>
<name>A0A2P4NWK3_9EURY</name>
<dbReference type="OrthoDB" id="65070at2157"/>
<dbReference type="RefSeq" id="WP_058566646.1">
    <property type="nucleotide sequence ID" value="NZ_LOPW02000001.1"/>
</dbReference>
<proteinExistence type="predicted"/>
<dbReference type="EMBL" id="LOPW02000001">
    <property type="protein sequence ID" value="POG57494.1"/>
    <property type="molecule type" value="Genomic_DNA"/>
</dbReference>
<evidence type="ECO:0000256" key="1">
    <source>
        <dbReference type="SAM" id="Phobius"/>
    </source>
</evidence>
<evidence type="ECO:0000313" key="3">
    <source>
        <dbReference type="Proteomes" id="UP000053621"/>
    </source>
</evidence>
<keyword evidence="3" id="KW-1185">Reference proteome</keyword>